<accession>A0ABN9THF9</accession>
<evidence type="ECO:0000313" key="3">
    <source>
        <dbReference type="EMBL" id="CAK0845017.1"/>
    </source>
</evidence>
<evidence type="ECO:0000313" key="4">
    <source>
        <dbReference type="Proteomes" id="UP001189429"/>
    </source>
</evidence>
<name>A0ABN9THF9_9DINO</name>
<keyword evidence="2" id="KW-1133">Transmembrane helix</keyword>
<reference evidence="3" key="1">
    <citation type="submission" date="2023-10" db="EMBL/GenBank/DDBJ databases">
        <authorList>
            <person name="Chen Y."/>
            <person name="Shah S."/>
            <person name="Dougan E. K."/>
            <person name="Thang M."/>
            <person name="Chan C."/>
        </authorList>
    </citation>
    <scope>NUCLEOTIDE SEQUENCE [LARGE SCALE GENOMIC DNA]</scope>
</reference>
<feature type="compositionally biased region" description="Basic and acidic residues" evidence="1">
    <location>
        <begin position="774"/>
        <end position="783"/>
    </location>
</feature>
<feature type="region of interest" description="Disordered" evidence="1">
    <location>
        <begin position="1423"/>
        <end position="1485"/>
    </location>
</feature>
<keyword evidence="4" id="KW-1185">Reference proteome</keyword>
<organism evidence="3 4">
    <name type="scientific">Prorocentrum cordatum</name>
    <dbReference type="NCBI Taxonomy" id="2364126"/>
    <lineage>
        <taxon>Eukaryota</taxon>
        <taxon>Sar</taxon>
        <taxon>Alveolata</taxon>
        <taxon>Dinophyceae</taxon>
        <taxon>Prorocentrales</taxon>
        <taxon>Prorocentraceae</taxon>
        <taxon>Prorocentrum</taxon>
    </lineage>
</organism>
<feature type="compositionally biased region" description="Pro residues" evidence="1">
    <location>
        <begin position="1454"/>
        <end position="1468"/>
    </location>
</feature>
<sequence length="2229" mass="233892">MALSKAELERQMIADLRKDAEALEVLLAGEEDCLLELGRAKLLLAPPPAGVLLRTEVPERLRLWREREWEALLVRAEAQARERARGRAGPTAPQPQRGRRARKLARGGAYRKGMAALTGSLAPLTPDELRPSSGGKKGLWQEALAGVRFPRLSGAGPTSARPEHLREALQGRSRAAQNRQLRAVAELRRRGAQGTLPATAHWITDSRVVFLRKPGTDTPRPIHVGELRRQVVAAGMAADSRVHIQRLFFEHRQCGVGLPGGAEVLVHVRRCLEAGAPLGEAAGRLVTARGAKQGGPLGPARCGLVLLECQAAGRRAVEAAGGWAWNGWCVDDGQVLLPLAHVAAYLEAFDAALAARGGSRLAPDGSFKSVVRLIGGGATAGRVPPDWADGVVAATCRRPPPGGPAGRVLGVEIAGATLPEQLAQATAAVDSTCEALALVEDPPAELAFLRTSANVRRIAHLPRAAGPEAVDRATCAAADGGLGPRRAVDPRYPAFLASRVEARGLAEEVLDAMPEPWRGALLAHWDSTSAGALAAWRAELPASTAEVAAQHLQAGATAALTRGQRSLRGGHMYDPIRREKQGEASEWMQKFRDAQQIVTFDPVSGTAQRTKPGERIPETSSDIFDSSDGAPMSLMRARFSSDGSVHIMRNLTKSEFDNRSSGGDGKASNIKFTCIRDHDVIRVEVKDLDPGNRGVVMKCNGSQRIQMAFKHMPECEAIPWLIKQAESYAMGEQTIEDIKRAKKDIDSARTAVTKKPAASDGSLIKRPAAAGKVGEAEQPRESETVVQATGAAPPAAVEVIETIEPPGGDGSQALEPPPNSLLDALQGRGAEIPVVDLIDDESQGSNALLGAAHPDVDAMFAVQSTENGSKHGGREQSRSRSRTPRSTAIDDTERQLDSVGDPEQQVDSEVVPEQQVDSEVVPEQQVSAGVAPEQQAGAEVPEKHVLAGVADGSPAELAGGSEGAAGGVPAQADAAGVPRKEAKEAEETEEAGSAAAKEETTGELAVEQPEASARKKKRRTRSRKAPGDLVEEQPAAAGDGGLPTDDAPVQKKKRKRRGKAAKVAKAANAAKAAKDEEERGEDGVWNENWDGDQVWYDAWKDETEWHGEDEPEADGATGELEEPAKKSKRQRKHRSKATTTPRTVTADEEGGAFGSHPTPEGTADGGATSSAACTPVARPASSAAVTPPKTIADLTMQTAKDRLSQLPAEHGFKPAVASGVESGKGVKAAEGRQARRNSSGDKELIDAVENNNGLFNARSMVGWRFSRALKKDKKLQRDLARAADPDTAKAEWAKKMYKGAVARYRTHCTSHADEWLKSGKLRSFLKLCEREGGPTGHRDPETLRNMSIHCMRCVELGFPFLQRDPIHGGIKFMHFEIEYNERFAKRWQEFQRQNATVEQDIQSKISLVQDAVVRGAPLQLGVATASSAAQPEQTEKEQVPSKRRKRSAVQQPEPTEPPAAPAPSPPATQPSTPAEQKKPKERSLAQTKLAEARRAIAALQSGCSQAVSLLATIDSEPEWAWARTNEVRGRISQLKEGLECQAKSTSLGKALMNGAKTAEIVKTIASDDAIIQQASLIDAGCKADVNALCDALTNTLASHTSLTKASGGGKAAKTKKPKEYRAQLSKREFAPSWKRHPIVRAGEAAGWISAQLARWYGAQKKLGHRPSEVGNLQYQMFGSQAKPAVKTKGRSELNPVVGGHVAPKALAPTGELRQSVTVLFGMSQHQGSSSFPNAAQARLADLVSRHRLEAVEGALLRRRDVAGLELLRDLRAPGTDHGWLWELSGALALLPEEFLIAARLRVGAPVYATPGACSRCGAERGIDGARAARCAPGESTRGRNRVRDELLALAPLSDGAARSEAPGLIEAAPLLRPADVLTAAAFGRLTALDVGIVAPRAAGAGEDAAAARVVSKVGKYAPHLPALAADGIAYRPLVWTTRGRPREDASAAVAPMAAAATRRLGAPSHALAARARAAIGAAIWHRAARMVGACGPRLARGDVGALLPGAGAAGAGGEALAGALAGVAGEADAVAGLAGTGGPAGPAGQVGAALLGVGAAAGVAELVAAFESIAGAVGPGGAGAPGPGDAGGAAAEAAGDAGCSAAAGAAGEPAGGGARGPAWFAGLRLAHGRGPPVPSWVIVCAWCTVDPWWRGLLRGGGDGGPPGQPPAAALQAEAASREAERATLTDVSRLHAEVRAQRSDAGSFYVHSIGLVLTGILAQIVIVYSHCRV</sequence>
<feature type="region of interest" description="Disordered" evidence="1">
    <location>
        <begin position="756"/>
        <end position="824"/>
    </location>
</feature>
<feature type="region of interest" description="Disordered" evidence="1">
    <location>
        <begin position="865"/>
        <end position="939"/>
    </location>
</feature>
<comment type="caution">
    <text evidence="3">The sequence shown here is derived from an EMBL/GenBank/DDBJ whole genome shotgun (WGS) entry which is preliminary data.</text>
</comment>
<evidence type="ECO:0000256" key="2">
    <source>
        <dbReference type="SAM" id="Phobius"/>
    </source>
</evidence>
<feature type="compositionally biased region" description="Basic residues" evidence="1">
    <location>
        <begin position="1050"/>
        <end position="1062"/>
    </location>
</feature>
<protein>
    <submittedName>
        <fullName evidence="3">Uncharacterized protein</fullName>
    </submittedName>
</protein>
<keyword evidence="2" id="KW-0472">Membrane</keyword>
<dbReference type="Proteomes" id="UP001189429">
    <property type="component" value="Unassembled WGS sequence"/>
</dbReference>
<feature type="compositionally biased region" description="Low complexity" evidence="1">
    <location>
        <begin position="967"/>
        <end position="977"/>
    </location>
</feature>
<feature type="transmembrane region" description="Helical" evidence="2">
    <location>
        <begin position="2204"/>
        <end position="2224"/>
    </location>
</feature>
<feature type="compositionally biased region" description="Basic residues" evidence="1">
    <location>
        <begin position="1126"/>
        <end position="1136"/>
    </location>
</feature>
<gene>
    <name evidence="3" type="ORF">PCOR1329_LOCUS38947</name>
</gene>
<dbReference type="EMBL" id="CAUYUJ010014710">
    <property type="protein sequence ID" value="CAK0845017.1"/>
    <property type="molecule type" value="Genomic_DNA"/>
</dbReference>
<feature type="compositionally biased region" description="Basic and acidic residues" evidence="1">
    <location>
        <begin position="868"/>
        <end position="878"/>
    </location>
</feature>
<feature type="region of interest" description="Disordered" evidence="1">
    <location>
        <begin position="604"/>
        <end position="627"/>
    </location>
</feature>
<feature type="region of interest" description="Disordered" evidence="1">
    <location>
        <begin position="952"/>
        <end position="1189"/>
    </location>
</feature>
<feature type="compositionally biased region" description="Low complexity" evidence="1">
    <location>
        <begin position="1161"/>
        <end position="1172"/>
    </location>
</feature>
<feature type="compositionally biased region" description="Basic residues" evidence="1">
    <location>
        <begin position="1014"/>
        <end position="1024"/>
    </location>
</feature>
<evidence type="ECO:0000256" key="1">
    <source>
        <dbReference type="SAM" id="MobiDB-lite"/>
    </source>
</evidence>
<keyword evidence="2" id="KW-0812">Transmembrane</keyword>
<proteinExistence type="predicted"/>
<feature type="region of interest" description="Disordered" evidence="1">
    <location>
        <begin position="1216"/>
        <end position="1242"/>
    </location>
</feature>
<feature type="region of interest" description="Disordered" evidence="1">
    <location>
        <begin position="80"/>
        <end position="103"/>
    </location>
</feature>
<feature type="compositionally biased region" description="Basic and acidic residues" evidence="1">
    <location>
        <begin position="1227"/>
        <end position="1242"/>
    </location>
</feature>
<feature type="compositionally biased region" description="Basic and acidic residues" evidence="1">
    <location>
        <begin position="1098"/>
        <end position="1108"/>
    </location>
</feature>